<accession>A0A8S3U7W7</accession>
<keyword evidence="3" id="KW-1185">Reference proteome</keyword>
<dbReference type="Pfam" id="PF06739">
    <property type="entry name" value="SBBP"/>
    <property type="match status" value="1"/>
</dbReference>
<dbReference type="Gene3D" id="2.120.10.30">
    <property type="entry name" value="TolB, C-terminal domain"/>
    <property type="match status" value="1"/>
</dbReference>
<dbReference type="OrthoDB" id="6120955at2759"/>
<dbReference type="InterPro" id="IPR011042">
    <property type="entry name" value="6-blade_b-propeller_TolB-like"/>
</dbReference>
<reference evidence="2" key="1">
    <citation type="submission" date="2021-03" db="EMBL/GenBank/DDBJ databases">
        <authorList>
            <person name="Bekaert M."/>
        </authorList>
    </citation>
    <scope>NUCLEOTIDE SEQUENCE</scope>
</reference>
<feature type="coiled-coil region" evidence="1">
    <location>
        <begin position="17"/>
        <end position="51"/>
    </location>
</feature>
<dbReference type="InterPro" id="IPR010620">
    <property type="entry name" value="SBBP_repeat"/>
</dbReference>
<evidence type="ECO:0000256" key="1">
    <source>
        <dbReference type="SAM" id="Coils"/>
    </source>
</evidence>
<gene>
    <name evidence="2" type="ORF">MEDL_49259</name>
</gene>
<protein>
    <submittedName>
        <fullName evidence="2">Uncharacterized protein</fullName>
    </submittedName>
</protein>
<proteinExistence type="predicted"/>
<sequence length="390" mass="44156">MRKSIDDFLNKLEQEILNDLDSKQSKLKSQMDTLQQQLKTQANQMSQLQSDFSKMTQYATELQMYVGLREIEKTTSEAAKYLEDLKSGGSLDEVNLELTISSELQSILKDAVRKDQAQHLVHTTPTIEQIKPSFLRQLTIPQDRKNIYIKACRILPDGKYLILDSQPFKDKSNLLLFSNDGMFMREVVKFTGDSYDFCFVRTNTVAVALEKKQIALVDVEKNEIFKSINISHNCYSVASDGQMLVVSSLEKSTIVNLNDMSQTILEEVGASHVALFKGNIYGTDYNENKVCCYKSTGEPLWTFMHDDIVSPRGITLDKNGFVYVVSMSNNRVVVVSPDGKTCKTILSEADGIISPYAIDIDRETGIMLVSSKIRVDNDDREYETAFVYKL</sequence>
<organism evidence="2 3">
    <name type="scientific">Mytilus edulis</name>
    <name type="common">Blue mussel</name>
    <dbReference type="NCBI Taxonomy" id="6550"/>
    <lineage>
        <taxon>Eukaryota</taxon>
        <taxon>Metazoa</taxon>
        <taxon>Spiralia</taxon>
        <taxon>Lophotrochozoa</taxon>
        <taxon>Mollusca</taxon>
        <taxon>Bivalvia</taxon>
        <taxon>Autobranchia</taxon>
        <taxon>Pteriomorphia</taxon>
        <taxon>Mytilida</taxon>
        <taxon>Mytiloidea</taxon>
        <taxon>Mytilidae</taxon>
        <taxon>Mytilinae</taxon>
        <taxon>Mytilus</taxon>
    </lineage>
</organism>
<dbReference type="AlphaFoldDB" id="A0A8S3U7W7"/>
<comment type="caution">
    <text evidence="2">The sequence shown here is derived from an EMBL/GenBank/DDBJ whole genome shotgun (WGS) entry which is preliminary data.</text>
</comment>
<evidence type="ECO:0000313" key="3">
    <source>
        <dbReference type="Proteomes" id="UP000683360"/>
    </source>
</evidence>
<dbReference type="EMBL" id="CAJPWZ010002367">
    <property type="protein sequence ID" value="CAG2236804.1"/>
    <property type="molecule type" value="Genomic_DNA"/>
</dbReference>
<dbReference type="Proteomes" id="UP000683360">
    <property type="component" value="Unassembled WGS sequence"/>
</dbReference>
<keyword evidence="1" id="KW-0175">Coiled coil</keyword>
<evidence type="ECO:0000313" key="2">
    <source>
        <dbReference type="EMBL" id="CAG2236804.1"/>
    </source>
</evidence>
<name>A0A8S3U7W7_MYTED</name>
<dbReference type="SUPFAM" id="SSF101898">
    <property type="entry name" value="NHL repeat"/>
    <property type="match status" value="1"/>
</dbReference>